<dbReference type="GO" id="GO:0016829">
    <property type="term" value="F:lyase activity"/>
    <property type="evidence" value="ECO:0007669"/>
    <property type="project" value="UniProtKB-KW"/>
</dbReference>
<dbReference type="AlphaFoldDB" id="A0A2J6X9K6"/>
<dbReference type="SUPFAM" id="SSF52540">
    <property type="entry name" value="P-loop containing nucleoside triphosphate hydrolases"/>
    <property type="match status" value="1"/>
</dbReference>
<sequence>MDRRTSLLIRPRRTNRASNSSPTYLVDLEFGDGRRITTTDEVQLNLTPPETSDPDAISRYGQELFSRLFSGRLATSFNATRLTAIQQQQPLRLRLAIDPQDAILQAIPWELLHLPALDAQSRPQPLATSDQVLFSRYIDSEQFPLGDPLEYRPIRMLIILSEPSDLNRWGLATFDRKTTEQDFKLRFRPFQDTGQLELEILPVASESALRNALERGSHLSERERGFDVVLYIGHALFVPQYGTRLLLEGGSQRRGRLLDGSEFARLITQLPSTHKPTLIALVACNSATVDLHAPLSNLAARLIAESGVPAVIAMQRLVAIDLARDFTQHLTEMLLRSGLIDLAVTTARRRIYRADTLGWSTPVLYTRLSNGRLFQPSTLLSYVEWVLRQESITRWAGDEYIDLDCTTIPPGQTWQLFQYRPENAPKPISARDTILSLVTNTTTSIAPSQQLVLLTGSHQSGQTTILRRICHDLARQAQRDINAPVGVLVSLAGYEQARSDIRLYDHIIERVRKQHVEFAKTLEQLFRGTISGTNSRPRCVFLLDDVDQIAESHWKDLIHDLNTVRNRLTDQRFVVAAPQAFTSLAFEQPVTILAIQPLDEPSIVAYIRQRYRRQARGIIDRIRENRLQHLAGDPRMLMLIVNRLAGPNQQPIVYHNIIEEFLTQELRALDHRYQMGDVARASLYHIAWYMHWHMRDALTIGEVFTLLAEVRQNRDYDLEELFYQLGQTLLISMIGQREMYFANQAVAAYCTAQALCRAPDRARKLDDIVALCTDVERQRWWEEVLYALANLLDQPEELLSRIAKSLRNGNQRLAVIAARCLEALPPNKLQSVPLTLRNELIDNCLLHLDERREPSAERRELLVKALGKIDHPQIRQYLRQILVDKVRQTSSGPRYEYSNVRIAAARALRDLHLPDFRRLQKQKEESFDRTRITLKQLRDDRPLIELMHHWLKGEATRQQLRDCIVTSPLAPERAVAAFALADVSISPIQQACDARFLLRIITHPLDTSTTTISNEWMDTMWSAADALTLFDPEYVTPLIATLIRHKRSMPSPTAQQLAYLVGRLRIDRPFIIDWLIHLLINNPSQNVKARALQSLAWIGEGATNRSITIAEGERNNKLTIKQLIEEIALWQVPLPRFVEGEFTLEMSVASLSPIYLRRKAIEALAWIGDRNTLRELDSKCQYWPLELRTQWYISRESIQQRIR</sequence>
<proteinExistence type="predicted"/>
<gene>
    <name evidence="2" type="ORF">C0184_04210</name>
</gene>
<keyword evidence="2" id="KW-0456">Lyase</keyword>
<protein>
    <submittedName>
        <fullName evidence="2">PBS lyase</fullName>
    </submittedName>
</protein>
<dbReference type="InterPro" id="IPR016024">
    <property type="entry name" value="ARM-type_fold"/>
</dbReference>
<dbReference type="SUPFAM" id="SSF48371">
    <property type="entry name" value="ARM repeat"/>
    <property type="match status" value="1"/>
</dbReference>
<organism evidence="2 3">
    <name type="scientific">Chloroflexus aggregans</name>
    <dbReference type="NCBI Taxonomy" id="152260"/>
    <lineage>
        <taxon>Bacteria</taxon>
        <taxon>Bacillati</taxon>
        <taxon>Chloroflexota</taxon>
        <taxon>Chloroflexia</taxon>
        <taxon>Chloroflexales</taxon>
        <taxon>Chloroflexineae</taxon>
        <taxon>Chloroflexaceae</taxon>
        <taxon>Chloroflexus</taxon>
    </lineage>
</organism>
<dbReference type="InterPro" id="IPR027417">
    <property type="entry name" value="P-loop_NTPase"/>
</dbReference>
<reference evidence="2 3" key="1">
    <citation type="submission" date="2018-01" db="EMBL/GenBank/DDBJ databases">
        <title>Metagenomic assembled genomes from two thermal pools in the Uzon Caldera, Kamchatka, Russia.</title>
        <authorList>
            <person name="Wilkins L."/>
            <person name="Ettinger C."/>
        </authorList>
    </citation>
    <scope>NUCLEOTIDE SEQUENCE [LARGE SCALE GENOMIC DNA]</scope>
    <source>
        <strain evidence="2">ZAV-02</strain>
    </source>
</reference>
<name>A0A2J6X9K6_9CHLR</name>
<evidence type="ECO:0000313" key="2">
    <source>
        <dbReference type="EMBL" id="PMP84140.1"/>
    </source>
</evidence>
<dbReference type="Gene3D" id="1.25.10.10">
    <property type="entry name" value="Leucine-rich Repeat Variant"/>
    <property type="match status" value="1"/>
</dbReference>
<accession>A0A2J6X9K6</accession>
<comment type="caution">
    <text evidence="2">The sequence shown here is derived from an EMBL/GenBank/DDBJ whole genome shotgun (WGS) entry which is preliminary data.</text>
</comment>
<dbReference type="Gene3D" id="3.40.50.300">
    <property type="entry name" value="P-loop containing nucleotide triphosphate hydrolases"/>
    <property type="match status" value="1"/>
</dbReference>
<dbReference type="Proteomes" id="UP000243376">
    <property type="component" value="Unassembled WGS sequence"/>
</dbReference>
<feature type="domain" description="CHAT" evidence="1">
    <location>
        <begin position="59"/>
        <end position="396"/>
    </location>
</feature>
<dbReference type="Pfam" id="PF12770">
    <property type="entry name" value="CHAT"/>
    <property type="match status" value="1"/>
</dbReference>
<dbReference type="EMBL" id="PNIQ01000279">
    <property type="protein sequence ID" value="PMP84140.1"/>
    <property type="molecule type" value="Genomic_DNA"/>
</dbReference>
<dbReference type="InterPro" id="IPR011989">
    <property type="entry name" value="ARM-like"/>
</dbReference>
<evidence type="ECO:0000259" key="1">
    <source>
        <dbReference type="Pfam" id="PF12770"/>
    </source>
</evidence>
<evidence type="ECO:0000313" key="3">
    <source>
        <dbReference type="Proteomes" id="UP000243376"/>
    </source>
</evidence>
<dbReference type="InterPro" id="IPR024983">
    <property type="entry name" value="CHAT_dom"/>
</dbReference>